<keyword evidence="3" id="KW-1185">Reference proteome</keyword>
<evidence type="ECO:0000256" key="1">
    <source>
        <dbReference type="SAM" id="SignalP"/>
    </source>
</evidence>
<name>R0IGV8_EXST2</name>
<accession>R0IGV8</accession>
<sequence>MKSAVFSCIPVTLLFQLNDARVYAIDTGVVTPSSLWPTYCDTSFTCSSPPDSERNNILWRWKYCCQLGSHPNHRHGCTGNNNPGVRRDMPNNWQGAACGAGNNGVTIWAISLP</sequence>
<feature type="signal peptide" evidence="1">
    <location>
        <begin position="1"/>
        <end position="24"/>
    </location>
</feature>
<proteinExistence type="predicted"/>
<evidence type="ECO:0000313" key="3">
    <source>
        <dbReference type="Proteomes" id="UP000016935"/>
    </source>
</evidence>
<reference evidence="2 3" key="1">
    <citation type="journal article" date="2012" name="PLoS Pathog.">
        <title>Diverse lifestyles and strategies of plant pathogenesis encoded in the genomes of eighteen Dothideomycetes fungi.</title>
        <authorList>
            <person name="Ohm R.A."/>
            <person name="Feau N."/>
            <person name="Henrissat B."/>
            <person name="Schoch C.L."/>
            <person name="Horwitz B.A."/>
            <person name="Barry K.W."/>
            <person name="Condon B.J."/>
            <person name="Copeland A.C."/>
            <person name="Dhillon B."/>
            <person name="Glaser F."/>
            <person name="Hesse C.N."/>
            <person name="Kosti I."/>
            <person name="LaButti K."/>
            <person name="Lindquist E.A."/>
            <person name="Lucas S."/>
            <person name="Salamov A.A."/>
            <person name="Bradshaw R.E."/>
            <person name="Ciuffetti L."/>
            <person name="Hamelin R.C."/>
            <person name="Kema G.H.J."/>
            <person name="Lawrence C."/>
            <person name="Scott J.A."/>
            <person name="Spatafora J.W."/>
            <person name="Turgeon B.G."/>
            <person name="de Wit P.J.G.M."/>
            <person name="Zhong S."/>
            <person name="Goodwin S.B."/>
            <person name="Grigoriev I.V."/>
        </authorList>
    </citation>
    <scope>NUCLEOTIDE SEQUENCE [LARGE SCALE GENOMIC DNA]</scope>
    <source>
        <strain evidence="3">28A</strain>
    </source>
</reference>
<evidence type="ECO:0000313" key="2">
    <source>
        <dbReference type="EMBL" id="EOA84465.1"/>
    </source>
</evidence>
<keyword evidence="1" id="KW-0732">Signal</keyword>
<organism evidence="2 3">
    <name type="scientific">Exserohilum turcicum (strain 28A)</name>
    <name type="common">Northern leaf blight fungus</name>
    <name type="synonym">Setosphaeria turcica</name>
    <dbReference type="NCBI Taxonomy" id="671987"/>
    <lineage>
        <taxon>Eukaryota</taxon>
        <taxon>Fungi</taxon>
        <taxon>Dikarya</taxon>
        <taxon>Ascomycota</taxon>
        <taxon>Pezizomycotina</taxon>
        <taxon>Dothideomycetes</taxon>
        <taxon>Pleosporomycetidae</taxon>
        <taxon>Pleosporales</taxon>
        <taxon>Pleosporineae</taxon>
        <taxon>Pleosporaceae</taxon>
        <taxon>Exserohilum</taxon>
    </lineage>
</organism>
<dbReference type="AlphaFoldDB" id="R0IGV8"/>
<dbReference type="Proteomes" id="UP000016935">
    <property type="component" value="Unassembled WGS sequence"/>
</dbReference>
<dbReference type="EMBL" id="KB908704">
    <property type="protein sequence ID" value="EOA84465.1"/>
    <property type="molecule type" value="Genomic_DNA"/>
</dbReference>
<dbReference type="GeneID" id="19404608"/>
<evidence type="ECO:0008006" key="4">
    <source>
        <dbReference type="Google" id="ProtNLM"/>
    </source>
</evidence>
<dbReference type="RefSeq" id="XP_008027887.1">
    <property type="nucleotide sequence ID" value="XM_008029696.1"/>
</dbReference>
<feature type="chain" id="PRO_5004352966" description="Secreted protein" evidence="1">
    <location>
        <begin position="25"/>
        <end position="113"/>
    </location>
</feature>
<protein>
    <recommendedName>
        <fullName evidence="4">Secreted protein</fullName>
    </recommendedName>
</protein>
<reference evidence="2 3" key="2">
    <citation type="journal article" date="2013" name="PLoS Genet.">
        <title>Comparative genome structure, secondary metabolite, and effector coding capacity across Cochliobolus pathogens.</title>
        <authorList>
            <person name="Condon B.J."/>
            <person name="Leng Y."/>
            <person name="Wu D."/>
            <person name="Bushley K.E."/>
            <person name="Ohm R.A."/>
            <person name="Otillar R."/>
            <person name="Martin J."/>
            <person name="Schackwitz W."/>
            <person name="Grimwood J."/>
            <person name="MohdZainudin N."/>
            <person name="Xue C."/>
            <person name="Wang R."/>
            <person name="Manning V.A."/>
            <person name="Dhillon B."/>
            <person name="Tu Z.J."/>
            <person name="Steffenson B.J."/>
            <person name="Salamov A."/>
            <person name="Sun H."/>
            <person name="Lowry S."/>
            <person name="LaButti K."/>
            <person name="Han J."/>
            <person name="Copeland A."/>
            <person name="Lindquist E."/>
            <person name="Barry K."/>
            <person name="Schmutz J."/>
            <person name="Baker S.E."/>
            <person name="Ciuffetti L.M."/>
            <person name="Grigoriev I.V."/>
            <person name="Zhong S."/>
            <person name="Turgeon B.G."/>
        </authorList>
    </citation>
    <scope>NUCLEOTIDE SEQUENCE [LARGE SCALE GENOMIC DNA]</scope>
    <source>
        <strain evidence="3">28A</strain>
    </source>
</reference>
<dbReference type="HOGENOM" id="CLU_2135088_0_0_1"/>
<gene>
    <name evidence="2" type="ORF">SETTUDRAFT_40282</name>
</gene>